<dbReference type="RefSeq" id="WP_061566333.1">
    <property type="nucleotide sequence ID" value="NZ_LQYG01000024.1"/>
</dbReference>
<dbReference type="EMBL" id="LQYG01000024">
    <property type="protein sequence ID" value="KYC64686.1"/>
    <property type="molecule type" value="Genomic_DNA"/>
</dbReference>
<dbReference type="Pfam" id="PF04630">
    <property type="entry name" value="Phage_TTP_1"/>
    <property type="match status" value="1"/>
</dbReference>
<evidence type="ECO:0000313" key="2">
    <source>
        <dbReference type="Proteomes" id="UP000075288"/>
    </source>
</evidence>
<evidence type="ECO:0000313" key="1">
    <source>
        <dbReference type="EMBL" id="KYC64686.1"/>
    </source>
</evidence>
<proteinExistence type="predicted"/>
<dbReference type="AlphaFoldDB" id="A0A150K5E7"/>
<comment type="caution">
    <text evidence="1">The sequence shown here is derived from an EMBL/GenBank/DDBJ whole genome shotgun (WGS) entry which is preliminary data.</text>
</comment>
<protein>
    <submittedName>
        <fullName evidence="1">Uncharacterized protein</fullName>
    </submittedName>
</protein>
<dbReference type="InterPro" id="IPR006724">
    <property type="entry name" value="Phage_TTP"/>
</dbReference>
<dbReference type="PATRIC" id="fig|1398.26.peg.1809"/>
<gene>
    <name evidence="1" type="ORF">B4098_3379</name>
</gene>
<name>A0A150K5E7_HEYCO</name>
<organism evidence="1 2">
    <name type="scientific">Heyndrickxia coagulans</name>
    <name type="common">Weizmannia coagulans</name>
    <dbReference type="NCBI Taxonomy" id="1398"/>
    <lineage>
        <taxon>Bacteria</taxon>
        <taxon>Bacillati</taxon>
        <taxon>Bacillota</taxon>
        <taxon>Bacilli</taxon>
        <taxon>Bacillales</taxon>
        <taxon>Bacillaceae</taxon>
        <taxon>Heyndrickxia</taxon>
    </lineage>
</organism>
<accession>A0A150K5E7</accession>
<dbReference type="NCBIfam" id="TIGR01603">
    <property type="entry name" value="maj_tail_phi13"/>
    <property type="match status" value="1"/>
</dbReference>
<reference evidence="1 2" key="1">
    <citation type="submission" date="2016-01" db="EMBL/GenBank/DDBJ databases">
        <title>Genome Sequences of Twelve Sporeforming Bacillus Species Isolated from Foods.</title>
        <authorList>
            <person name="Berendsen E.M."/>
            <person name="Wells-Bennik M.H."/>
            <person name="Krawcyk A.O."/>
            <person name="De Jong A."/>
            <person name="Holsappel S."/>
            <person name="Eijlander R.T."/>
            <person name="Kuipers O.P."/>
        </authorList>
    </citation>
    <scope>NUCLEOTIDE SEQUENCE [LARGE SCALE GENOMIC DNA]</scope>
    <source>
        <strain evidence="1 2">B4098</strain>
    </source>
</reference>
<dbReference type="InterPro" id="IPR006490">
    <property type="entry name" value="Maj_tail_phi13"/>
</dbReference>
<dbReference type="Proteomes" id="UP000075288">
    <property type="component" value="Unassembled WGS sequence"/>
</dbReference>
<sequence>MAVVGFDAAKISILDENEKVTDTFTIDRSSGGTIEANISGLAPNMNVVYASNVPFYVSAKGTSEVKCELTVADLDDLGMEAVNKILGREQDSTTKITKVGVNTTPPYCVLELISKDKQGKGLYLGLLKGKFTFDGEDIKTSDNNGSQLSEDKVTMQCISRKDGYIYAKAKEADGTTQEDFEKFIMPAATAPAAG</sequence>